<dbReference type="EMBL" id="JADEYS010000026">
    <property type="protein sequence ID" value="MBE9399375.1"/>
    <property type="molecule type" value="Genomic_DNA"/>
</dbReference>
<dbReference type="SUPFAM" id="SSF46785">
    <property type="entry name" value="Winged helix' DNA-binding domain"/>
    <property type="match status" value="1"/>
</dbReference>
<accession>A0A8J7FXB4</accession>
<comment type="caution">
    <text evidence="6">The sequence shown here is derived from an EMBL/GenBank/DDBJ whole genome shotgun (WGS) entry which is preliminary data.</text>
</comment>
<dbReference type="SUPFAM" id="SSF53850">
    <property type="entry name" value="Periplasmic binding protein-like II"/>
    <property type="match status" value="1"/>
</dbReference>
<evidence type="ECO:0000256" key="3">
    <source>
        <dbReference type="ARBA" id="ARBA00023125"/>
    </source>
</evidence>
<dbReference type="PANTHER" id="PTHR30537:SF5">
    <property type="entry name" value="HTH-TYPE TRANSCRIPTIONAL ACTIVATOR TTDR-RELATED"/>
    <property type="match status" value="1"/>
</dbReference>
<dbReference type="InterPro" id="IPR000847">
    <property type="entry name" value="LysR_HTH_N"/>
</dbReference>
<evidence type="ECO:0000256" key="2">
    <source>
        <dbReference type="ARBA" id="ARBA00023015"/>
    </source>
</evidence>
<gene>
    <name evidence="6" type="ORF">IOQ59_19100</name>
</gene>
<dbReference type="CDD" id="cd08422">
    <property type="entry name" value="PBP2_CrgA_like"/>
    <property type="match status" value="1"/>
</dbReference>
<dbReference type="AlphaFoldDB" id="A0A8J7FXB4"/>
<dbReference type="GO" id="GO:0006351">
    <property type="term" value="P:DNA-templated transcription"/>
    <property type="evidence" value="ECO:0007669"/>
    <property type="project" value="TreeGrafter"/>
</dbReference>
<dbReference type="InterPro" id="IPR036390">
    <property type="entry name" value="WH_DNA-bd_sf"/>
</dbReference>
<keyword evidence="2" id="KW-0805">Transcription regulation</keyword>
<sequence>MIDDLKAIAVFAEMARQGSFRAAADALGLSPSVVSYHVSQLEKRVGTALIYRSTRKLSLTHEGQVLYQHARTMLDAAQQGLNEVVSHDDEPQGKLTITLPSALTRAPINQRIAEFAKQYPKIELNLLYTDIRQDLIANGIDLAVRAGELEDSALKSKSIGTIERVLVCSASYAEQHDAPSVPEDLAEWNWIRLAMLPTQRTLIGPANQRIPIHYASQIVVDSVDAMAQFSILGLGISTPPRFLVEDAIADGRLVQLLSEWHVEGVPIYAVWPGNASINNNARRLLNYLTPTTES</sequence>
<organism evidence="6 7">
    <name type="scientific">Pontibacterium sinense</name>
    <dbReference type="NCBI Taxonomy" id="2781979"/>
    <lineage>
        <taxon>Bacteria</taxon>
        <taxon>Pseudomonadati</taxon>
        <taxon>Pseudomonadota</taxon>
        <taxon>Gammaproteobacteria</taxon>
        <taxon>Oceanospirillales</taxon>
        <taxon>Oceanospirillaceae</taxon>
        <taxon>Pontibacterium</taxon>
    </lineage>
</organism>
<dbReference type="Gene3D" id="1.10.10.10">
    <property type="entry name" value="Winged helix-like DNA-binding domain superfamily/Winged helix DNA-binding domain"/>
    <property type="match status" value="1"/>
</dbReference>
<keyword evidence="4" id="KW-0804">Transcription</keyword>
<dbReference type="InterPro" id="IPR005119">
    <property type="entry name" value="LysR_subst-bd"/>
</dbReference>
<dbReference type="PROSITE" id="PS50931">
    <property type="entry name" value="HTH_LYSR"/>
    <property type="match status" value="1"/>
</dbReference>
<dbReference type="GO" id="GO:0003700">
    <property type="term" value="F:DNA-binding transcription factor activity"/>
    <property type="evidence" value="ECO:0007669"/>
    <property type="project" value="InterPro"/>
</dbReference>
<dbReference type="Pfam" id="PF03466">
    <property type="entry name" value="LysR_substrate"/>
    <property type="match status" value="1"/>
</dbReference>
<evidence type="ECO:0000313" key="6">
    <source>
        <dbReference type="EMBL" id="MBE9399375.1"/>
    </source>
</evidence>
<name>A0A8J7FXB4_9GAMM</name>
<dbReference type="FunFam" id="1.10.10.10:FF:000001">
    <property type="entry name" value="LysR family transcriptional regulator"/>
    <property type="match status" value="1"/>
</dbReference>
<keyword evidence="3" id="KW-0238">DNA-binding</keyword>
<protein>
    <submittedName>
        <fullName evidence="6">LysR family transcriptional regulator</fullName>
    </submittedName>
</protein>
<evidence type="ECO:0000256" key="4">
    <source>
        <dbReference type="ARBA" id="ARBA00023163"/>
    </source>
</evidence>
<keyword evidence="7" id="KW-1185">Reference proteome</keyword>
<feature type="domain" description="HTH lysR-type" evidence="5">
    <location>
        <begin position="3"/>
        <end position="60"/>
    </location>
</feature>
<comment type="similarity">
    <text evidence="1">Belongs to the LysR transcriptional regulatory family.</text>
</comment>
<dbReference type="Pfam" id="PF00126">
    <property type="entry name" value="HTH_1"/>
    <property type="match status" value="1"/>
</dbReference>
<dbReference type="InterPro" id="IPR058163">
    <property type="entry name" value="LysR-type_TF_proteobact-type"/>
</dbReference>
<evidence type="ECO:0000313" key="7">
    <source>
        <dbReference type="Proteomes" id="UP000640333"/>
    </source>
</evidence>
<dbReference type="Proteomes" id="UP000640333">
    <property type="component" value="Unassembled WGS sequence"/>
</dbReference>
<dbReference type="GO" id="GO:0043565">
    <property type="term" value="F:sequence-specific DNA binding"/>
    <property type="evidence" value="ECO:0007669"/>
    <property type="project" value="TreeGrafter"/>
</dbReference>
<proteinExistence type="inferred from homology"/>
<dbReference type="RefSeq" id="WP_193955070.1">
    <property type="nucleotide sequence ID" value="NZ_JADEYS010000026.1"/>
</dbReference>
<evidence type="ECO:0000259" key="5">
    <source>
        <dbReference type="PROSITE" id="PS50931"/>
    </source>
</evidence>
<dbReference type="PANTHER" id="PTHR30537">
    <property type="entry name" value="HTH-TYPE TRANSCRIPTIONAL REGULATOR"/>
    <property type="match status" value="1"/>
</dbReference>
<dbReference type="InterPro" id="IPR036388">
    <property type="entry name" value="WH-like_DNA-bd_sf"/>
</dbReference>
<evidence type="ECO:0000256" key="1">
    <source>
        <dbReference type="ARBA" id="ARBA00009437"/>
    </source>
</evidence>
<dbReference type="Gene3D" id="3.40.190.290">
    <property type="match status" value="1"/>
</dbReference>
<reference evidence="6" key="1">
    <citation type="submission" date="2020-10" db="EMBL/GenBank/DDBJ databases">
        <title>Bacterium isolated from coastal waters sediment.</title>
        <authorList>
            <person name="Chen R.-J."/>
            <person name="Lu D.-C."/>
            <person name="Zhu K.-L."/>
            <person name="Du Z.-J."/>
        </authorList>
    </citation>
    <scope>NUCLEOTIDE SEQUENCE</scope>
    <source>
        <strain evidence="6">N1Y112</strain>
    </source>
</reference>